<proteinExistence type="predicted"/>
<comment type="caution">
    <text evidence="1">The sequence shown here is derived from an EMBL/GenBank/DDBJ whole genome shotgun (WGS) entry which is preliminary data.</text>
</comment>
<gene>
    <name evidence="1" type="ORF">ACOLOM_LOCUS5971</name>
</gene>
<dbReference type="EMBL" id="CAJVPT010011668">
    <property type="protein sequence ID" value="CAG8581036.1"/>
    <property type="molecule type" value="Genomic_DNA"/>
</dbReference>
<organism evidence="1 2">
    <name type="scientific">Acaulospora colombiana</name>
    <dbReference type="NCBI Taxonomy" id="27376"/>
    <lineage>
        <taxon>Eukaryota</taxon>
        <taxon>Fungi</taxon>
        <taxon>Fungi incertae sedis</taxon>
        <taxon>Mucoromycota</taxon>
        <taxon>Glomeromycotina</taxon>
        <taxon>Glomeromycetes</taxon>
        <taxon>Diversisporales</taxon>
        <taxon>Acaulosporaceae</taxon>
        <taxon>Acaulospora</taxon>
    </lineage>
</organism>
<protein>
    <submittedName>
        <fullName evidence="1">6619_t:CDS:1</fullName>
    </submittedName>
</protein>
<keyword evidence="2" id="KW-1185">Reference proteome</keyword>
<accession>A0ACA9MAV5</accession>
<sequence length="199" mass="22055">MSPKETTPEIGFRCLVNSRRPSIPYSQRDANQLAKPKIPCPPIEIWDLSVRQSRGILALSPLFVHRRLDDVVHIRWDQISVLPLPSLELPVTHTMYSIATFLQYATLLFLGTGVSLASIDARATCKVGTYGPFKLYASSSGPDGTSLLHLVDMTVDDNNNTISTLTVGLNLAKRVDRLTERHITFRLAIPVARLLSTGF</sequence>
<name>A0ACA9MAV5_9GLOM</name>
<dbReference type="Proteomes" id="UP000789525">
    <property type="component" value="Unassembled WGS sequence"/>
</dbReference>
<evidence type="ECO:0000313" key="2">
    <source>
        <dbReference type="Proteomes" id="UP000789525"/>
    </source>
</evidence>
<evidence type="ECO:0000313" key="1">
    <source>
        <dbReference type="EMBL" id="CAG8581036.1"/>
    </source>
</evidence>
<reference evidence="1" key="1">
    <citation type="submission" date="2021-06" db="EMBL/GenBank/DDBJ databases">
        <authorList>
            <person name="Kallberg Y."/>
            <person name="Tangrot J."/>
            <person name="Rosling A."/>
        </authorList>
    </citation>
    <scope>NUCLEOTIDE SEQUENCE</scope>
    <source>
        <strain evidence="1">CL356</strain>
    </source>
</reference>